<reference evidence="2" key="1">
    <citation type="journal article" date="2020" name="Int. J. Syst. Evol. Microbiol.">
        <title>Aquipluma nitroreducens gen. nov. sp. nov., a novel facultatively anaerobic bacterium isolated from a freshwater lake.</title>
        <authorList>
            <person name="Watanabe M."/>
            <person name="Kojima H."/>
            <person name="Fukui M."/>
        </authorList>
    </citation>
    <scope>NUCLEOTIDE SEQUENCE</scope>
    <source>
        <strain evidence="2">MeG22</strain>
    </source>
</reference>
<keyword evidence="3" id="KW-1185">Reference proteome</keyword>
<sequence length="248" mass="28274">MINDDILNHGTETLEVISDAGKFNQWMYQTIKPYCSGNILEVGSGIGNISQYFLDDGFEISLSDLSPDYFNILESKFSGFDNLKGLFTLDFAEKELEQKYPHLIGQFDTVFALNVLEHVPDHEQAIRNCRLLLKPGGNLVILVPAFQSLFNQFDIALEHQRRYTPKSLKKVMAIPGFKVIHSQYFNVIGILGWFVSGKLMKKNTIPGGQMRLYDRLVPLWKVVDWTLGSLLGLSVIMVVQKDEYEFNK</sequence>
<dbReference type="Proteomes" id="UP001193389">
    <property type="component" value="Chromosome"/>
</dbReference>
<dbReference type="CDD" id="cd02440">
    <property type="entry name" value="AdoMet_MTases"/>
    <property type="match status" value="1"/>
</dbReference>
<keyword evidence="1" id="KW-1133">Transmembrane helix</keyword>
<evidence type="ECO:0000256" key="1">
    <source>
        <dbReference type="SAM" id="Phobius"/>
    </source>
</evidence>
<feature type="transmembrane region" description="Helical" evidence="1">
    <location>
        <begin position="171"/>
        <end position="196"/>
    </location>
</feature>
<organism evidence="2 3">
    <name type="scientific">Aquipluma nitroreducens</name>
    <dbReference type="NCBI Taxonomy" id="2010828"/>
    <lineage>
        <taxon>Bacteria</taxon>
        <taxon>Pseudomonadati</taxon>
        <taxon>Bacteroidota</taxon>
        <taxon>Bacteroidia</taxon>
        <taxon>Marinilabiliales</taxon>
        <taxon>Prolixibacteraceae</taxon>
        <taxon>Aquipluma</taxon>
    </lineage>
</organism>
<dbReference type="AlphaFoldDB" id="A0A5K7S6C2"/>
<dbReference type="PANTHER" id="PTHR43861">
    <property type="entry name" value="TRANS-ACONITATE 2-METHYLTRANSFERASE-RELATED"/>
    <property type="match status" value="1"/>
</dbReference>
<dbReference type="Pfam" id="PF13489">
    <property type="entry name" value="Methyltransf_23"/>
    <property type="match status" value="1"/>
</dbReference>
<accession>A0A5K7S6C2</accession>
<name>A0A5K7S6C2_9BACT</name>
<evidence type="ECO:0000313" key="2">
    <source>
        <dbReference type="EMBL" id="BBE16904.1"/>
    </source>
</evidence>
<dbReference type="GO" id="GO:0016740">
    <property type="term" value="F:transferase activity"/>
    <property type="evidence" value="ECO:0007669"/>
    <property type="project" value="UniProtKB-KW"/>
</dbReference>
<dbReference type="Gene3D" id="3.40.50.150">
    <property type="entry name" value="Vaccinia Virus protein VP39"/>
    <property type="match status" value="1"/>
</dbReference>
<dbReference type="EMBL" id="AP018694">
    <property type="protein sequence ID" value="BBE16904.1"/>
    <property type="molecule type" value="Genomic_DNA"/>
</dbReference>
<keyword evidence="1" id="KW-0812">Transmembrane</keyword>
<gene>
    <name evidence="2" type="ORF">AQPE_1051</name>
</gene>
<proteinExistence type="predicted"/>
<dbReference type="SUPFAM" id="SSF53335">
    <property type="entry name" value="S-adenosyl-L-methionine-dependent methyltransferases"/>
    <property type="match status" value="1"/>
</dbReference>
<dbReference type="KEGG" id="anf:AQPE_1051"/>
<protein>
    <submittedName>
        <fullName evidence="2">Glycosyl transferase family 2</fullName>
    </submittedName>
</protein>
<feature type="transmembrane region" description="Helical" evidence="1">
    <location>
        <begin position="216"/>
        <end position="239"/>
    </location>
</feature>
<evidence type="ECO:0000313" key="3">
    <source>
        <dbReference type="Proteomes" id="UP001193389"/>
    </source>
</evidence>
<keyword evidence="1" id="KW-0472">Membrane</keyword>
<keyword evidence="2" id="KW-0808">Transferase</keyword>
<dbReference type="RefSeq" id="WP_318349938.1">
    <property type="nucleotide sequence ID" value="NZ_AP018694.1"/>
</dbReference>
<dbReference type="InterPro" id="IPR029063">
    <property type="entry name" value="SAM-dependent_MTases_sf"/>
</dbReference>